<keyword evidence="2" id="KW-1185">Reference proteome</keyword>
<proteinExistence type="predicted"/>
<dbReference type="EMBL" id="SMMG02000007">
    <property type="protein sequence ID" value="KAA3467004.1"/>
    <property type="molecule type" value="Genomic_DNA"/>
</dbReference>
<dbReference type="GO" id="GO:0016740">
    <property type="term" value="F:transferase activity"/>
    <property type="evidence" value="ECO:0007669"/>
    <property type="project" value="UniProtKB-KW"/>
</dbReference>
<reference evidence="2" key="1">
    <citation type="journal article" date="2019" name="Plant Biotechnol. J.">
        <title>Genome sequencing of the Australian wild diploid species Gossypium australe highlights disease resistance and delayed gland morphogenesis.</title>
        <authorList>
            <person name="Cai Y."/>
            <person name="Cai X."/>
            <person name="Wang Q."/>
            <person name="Wang P."/>
            <person name="Zhang Y."/>
            <person name="Cai C."/>
            <person name="Xu Y."/>
            <person name="Wang K."/>
            <person name="Zhou Z."/>
            <person name="Wang C."/>
            <person name="Geng S."/>
            <person name="Li B."/>
            <person name="Dong Q."/>
            <person name="Hou Y."/>
            <person name="Wang H."/>
            <person name="Ai P."/>
            <person name="Liu Z."/>
            <person name="Yi F."/>
            <person name="Sun M."/>
            <person name="An G."/>
            <person name="Cheng J."/>
            <person name="Zhang Y."/>
            <person name="Shi Q."/>
            <person name="Xie Y."/>
            <person name="Shi X."/>
            <person name="Chang Y."/>
            <person name="Huang F."/>
            <person name="Chen Y."/>
            <person name="Hong S."/>
            <person name="Mi L."/>
            <person name="Sun Q."/>
            <person name="Zhang L."/>
            <person name="Zhou B."/>
            <person name="Peng R."/>
            <person name="Zhang X."/>
            <person name="Liu F."/>
        </authorList>
    </citation>
    <scope>NUCLEOTIDE SEQUENCE [LARGE SCALE GENOMIC DNA]</scope>
    <source>
        <strain evidence="2">cv. PA1801</strain>
    </source>
</reference>
<organism evidence="1 2">
    <name type="scientific">Gossypium australe</name>
    <dbReference type="NCBI Taxonomy" id="47621"/>
    <lineage>
        <taxon>Eukaryota</taxon>
        <taxon>Viridiplantae</taxon>
        <taxon>Streptophyta</taxon>
        <taxon>Embryophyta</taxon>
        <taxon>Tracheophyta</taxon>
        <taxon>Spermatophyta</taxon>
        <taxon>Magnoliopsida</taxon>
        <taxon>eudicotyledons</taxon>
        <taxon>Gunneridae</taxon>
        <taxon>Pentapetalae</taxon>
        <taxon>rosids</taxon>
        <taxon>malvids</taxon>
        <taxon>Malvales</taxon>
        <taxon>Malvaceae</taxon>
        <taxon>Malvoideae</taxon>
        <taxon>Gossypium</taxon>
    </lineage>
</organism>
<accession>A0A5B6VD76</accession>
<keyword evidence="1" id="KW-0808">Transferase</keyword>
<dbReference type="Proteomes" id="UP000325315">
    <property type="component" value="Unassembled WGS sequence"/>
</dbReference>
<dbReference type="AlphaFoldDB" id="A0A5B6VD76"/>
<evidence type="ECO:0000313" key="1">
    <source>
        <dbReference type="EMBL" id="KAA3467004.1"/>
    </source>
</evidence>
<gene>
    <name evidence="1" type="ORF">EPI10_002054</name>
</gene>
<evidence type="ECO:0000313" key="2">
    <source>
        <dbReference type="Proteomes" id="UP000325315"/>
    </source>
</evidence>
<sequence length="140" mass="16328">MLSLDERDEERSKKLKATEDTETLQLFYDDEERIVKVSPILALEEKENLVQCLRANSDVFMWSVVDMSGVDLQVIIHKLNVLPKAKPVKQKERRSSETRDSQIVIGKVHQRGQVSKLSFECCHGKENQWQVKDVHRFHQP</sequence>
<protein>
    <submittedName>
        <fullName evidence="1">Inositol phosphorylceramide glucuronosyltransferase 1</fullName>
    </submittedName>
</protein>
<dbReference type="OrthoDB" id="1727395at2759"/>
<name>A0A5B6VD76_9ROSI</name>
<comment type="caution">
    <text evidence="1">The sequence shown here is derived from an EMBL/GenBank/DDBJ whole genome shotgun (WGS) entry which is preliminary data.</text>
</comment>